<keyword evidence="5" id="KW-1185">Reference proteome</keyword>
<evidence type="ECO:0000256" key="2">
    <source>
        <dbReference type="ARBA" id="ARBA00022519"/>
    </source>
</evidence>
<dbReference type="GO" id="GO:0009898">
    <property type="term" value="C:cytoplasmic side of plasma membrane"/>
    <property type="evidence" value="ECO:0007669"/>
    <property type="project" value="InterPro"/>
</dbReference>
<evidence type="ECO:0000256" key="1">
    <source>
        <dbReference type="ARBA" id="ARBA00022475"/>
    </source>
</evidence>
<protein>
    <submittedName>
        <fullName evidence="4">SecY-interacting protein</fullName>
    </submittedName>
</protein>
<dbReference type="NCBIfam" id="NF003439">
    <property type="entry name" value="PRK04968.1"/>
    <property type="match status" value="1"/>
</dbReference>
<evidence type="ECO:0000313" key="5">
    <source>
        <dbReference type="Proteomes" id="UP000287996"/>
    </source>
</evidence>
<reference evidence="4 5" key="1">
    <citation type="journal article" date="2011" name="Front. Microbiol.">
        <title>Genomic signatures of strain selection and enhancement in Bacillus atrophaeus var. globigii, a historical biowarfare simulant.</title>
        <authorList>
            <person name="Gibbons H.S."/>
            <person name="Broomall S.M."/>
            <person name="McNew L.A."/>
            <person name="Daligault H."/>
            <person name="Chapman C."/>
            <person name="Bruce D."/>
            <person name="Karavis M."/>
            <person name="Krepps M."/>
            <person name="McGregor P.A."/>
            <person name="Hong C."/>
            <person name="Park K.H."/>
            <person name="Akmal A."/>
            <person name="Feldman A."/>
            <person name="Lin J.S."/>
            <person name="Chang W.E."/>
            <person name="Higgs B.W."/>
            <person name="Demirev P."/>
            <person name="Lindquist J."/>
            <person name="Liem A."/>
            <person name="Fochler E."/>
            <person name="Read T.D."/>
            <person name="Tapia R."/>
            <person name="Johnson S."/>
            <person name="Bishop-Lilly K.A."/>
            <person name="Detter C."/>
            <person name="Han C."/>
            <person name="Sozhamannan S."/>
            <person name="Rosenzweig C.N."/>
            <person name="Skowronski E.W."/>
        </authorList>
    </citation>
    <scope>NUCLEOTIDE SEQUENCE [LARGE SCALE GENOMIC DNA]</scope>
    <source>
        <strain evidence="4 5">CC-PW-9</strain>
    </source>
</reference>
<dbReference type="Proteomes" id="UP000287996">
    <property type="component" value="Unassembled WGS sequence"/>
</dbReference>
<evidence type="ECO:0000256" key="3">
    <source>
        <dbReference type="ARBA" id="ARBA00023136"/>
    </source>
</evidence>
<name>A0A432ZRL7_9GAMM</name>
<dbReference type="OrthoDB" id="5599437at2"/>
<dbReference type="Gene3D" id="3.40.1580.20">
    <property type="entry name" value="Syd protein"/>
    <property type="match status" value="1"/>
</dbReference>
<keyword evidence="2" id="KW-0997">Cell inner membrane</keyword>
<dbReference type="CDD" id="cd16323">
    <property type="entry name" value="Syd"/>
    <property type="match status" value="1"/>
</dbReference>
<dbReference type="InterPro" id="IPR038228">
    <property type="entry name" value="Syd_sf"/>
</dbReference>
<dbReference type="EMBL" id="PIQH01000004">
    <property type="protein sequence ID" value="RUO80550.1"/>
    <property type="molecule type" value="Genomic_DNA"/>
</dbReference>
<dbReference type="RefSeq" id="WP_126841608.1">
    <property type="nucleotide sequence ID" value="NZ_PIQH01000004.1"/>
</dbReference>
<gene>
    <name evidence="4" type="ORF">CWI84_05695</name>
</gene>
<keyword evidence="1" id="KW-1003">Cell membrane</keyword>
<dbReference type="Pfam" id="PF07348">
    <property type="entry name" value="Syd"/>
    <property type="match status" value="1"/>
</dbReference>
<evidence type="ECO:0000313" key="4">
    <source>
        <dbReference type="EMBL" id="RUO80550.1"/>
    </source>
</evidence>
<comment type="caution">
    <text evidence="4">The sequence shown here is derived from an EMBL/GenBank/DDBJ whole genome shotgun (WGS) entry which is preliminary data.</text>
</comment>
<organism evidence="4 5">
    <name type="scientific">Idiomarina tyrosinivorans</name>
    <dbReference type="NCBI Taxonomy" id="1445662"/>
    <lineage>
        <taxon>Bacteria</taxon>
        <taxon>Pseudomonadati</taxon>
        <taxon>Pseudomonadota</taxon>
        <taxon>Gammaproteobacteria</taxon>
        <taxon>Alteromonadales</taxon>
        <taxon>Idiomarinaceae</taxon>
        <taxon>Idiomarina</taxon>
    </lineage>
</organism>
<accession>A0A432ZRL7</accession>
<dbReference type="InterPro" id="IPR009948">
    <property type="entry name" value="Syd"/>
</dbReference>
<keyword evidence="3" id="KW-0472">Membrane</keyword>
<dbReference type="AlphaFoldDB" id="A0A432ZRL7"/>
<proteinExistence type="predicted"/>
<sequence>MLQQKMQQLLTDYVAAYTAQQKVPQAEYVQQWQAPIYQGKGSAESDRIAWQPVRQSSPLNFADLEQALGLVFHADIKRWFQHWYAADLQCTFQQHPLSLLQVQCAEDGERLLANIAGHVLMKRRLKQSETVFIGLSDEHDDLLISVDNQTAEVGLEWIGKPQHEILAQNLVEFIDKLEVNHQIISEIR</sequence>